<dbReference type="AlphaFoldDB" id="A0A562NGJ6"/>
<dbReference type="PANTHER" id="PTHR22749">
    <property type="entry name" value="RIBOFLAVIN KINASE/FMN ADENYLYLTRANSFERASE"/>
    <property type="match status" value="1"/>
</dbReference>
<dbReference type="Proteomes" id="UP000316225">
    <property type="component" value="Unassembled WGS sequence"/>
</dbReference>
<dbReference type="Gene3D" id="2.40.30.30">
    <property type="entry name" value="Riboflavin kinase-like"/>
    <property type="match status" value="1"/>
</dbReference>
<dbReference type="GO" id="GO:0005524">
    <property type="term" value="F:ATP binding"/>
    <property type="evidence" value="ECO:0007669"/>
    <property type="project" value="UniProtKB-KW"/>
</dbReference>
<evidence type="ECO:0000256" key="3">
    <source>
        <dbReference type="ARBA" id="ARBA00022643"/>
    </source>
</evidence>
<evidence type="ECO:0000256" key="6">
    <source>
        <dbReference type="ARBA" id="ARBA00022840"/>
    </source>
</evidence>
<feature type="domain" description="Riboflavin kinase" evidence="8">
    <location>
        <begin position="28"/>
        <end position="145"/>
    </location>
</feature>
<dbReference type="GO" id="GO:0009231">
    <property type="term" value="P:riboflavin biosynthetic process"/>
    <property type="evidence" value="ECO:0007669"/>
    <property type="project" value="InterPro"/>
</dbReference>
<protein>
    <recommendedName>
        <fullName evidence="1">riboflavin kinase</fullName>
        <ecNumber evidence="1">2.7.1.26</ecNumber>
    </recommendedName>
</protein>
<evidence type="ECO:0000259" key="8">
    <source>
        <dbReference type="SMART" id="SM00904"/>
    </source>
</evidence>
<dbReference type="OrthoDB" id="9803667at2"/>
<dbReference type="SMART" id="SM00904">
    <property type="entry name" value="Flavokinase"/>
    <property type="match status" value="1"/>
</dbReference>
<organism evidence="9 10">
    <name type="scientific">Paracoccus sulfuroxidans</name>
    <dbReference type="NCBI Taxonomy" id="384678"/>
    <lineage>
        <taxon>Bacteria</taxon>
        <taxon>Pseudomonadati</taxon>
        <taxon>Pseudomonadota</taxon>
        <taxon>Alphaproteobacteria</taxon>
        <taxon>Rhodobacterales</taxon>
        <taxon>Paracoccaceae</taxon>
        <taxon>Paracoccus</taxon>
    </lineage>
</organism>
<keyword evidence="9" id="KW-0548">Nucleotidyltransferase</keyword>
<evidence type="ECO:0000256" key="7">
    <source>
        <dbReference type="ARBA" id="ARBA00047880"/>
    </source>
</evidence>
<dbReference type="InterPro" id="IPR015865">
    <property type="entry name" value="Riboflavin_kinase_bac/euk"/>
</dbReference>
<reference evidence="9 10" key="1">
    <citation type="journal article" date="2015" name="Stand. Genomic Sci.">
        <title>Genomic Encyclopedia of Bacterial and Archaeal Type Strains, Phase III: the genomes of soil and plant-associated and newly described type strains.</title>
        <authorList>
            <person name="Whitman W.B."/>
            <person name="Woyke T."/>
            <person name="Klenk H.P."/>
            <person name="Zhou Y."/>
            <person name="Lilburn T.G."/>
            <person name="Beck B.J."/>
            <person name="De Vos P."/>
            <person name="Vandamme P."/>
            <person name="Eisen J.A."/>
            <person name="Garrity G."/>
            <person name="Hugenholtz P."/>
            <person name="Kyrpides N.C."/>
        </authorList>
    </citation>
    <scope>NUCLEOTIDE SEQUENCE [LARGE SCALE GENOMIC DNA]</scope>
    <source>
        <strain evidence="9 10">CGMCC 1.5364</strain>
    </source>
</reference>
<dbReference type="Pfam" id="PF01687">
    <property type="entry name" value="Flavokinase"/>
    <property type="match status" value="1"/>
</dbReference>
<dbReference type="EMBL" id="VLKU01000010">
    <property type="protein sequence ID" value="TWI31305.1"/>
    <property type="molecule type" value="Genomic_DNA"/>
</dbReference>
<dbReference type="GO" id="GO:0009398">
    <property type="term" value="P:FMN biosynthetic process"/>
    <property type="evidence" value="ECO:0007669"/>
    <property type="project" value="TreeGrafter"/>
</dbReference>
<dbReference type="PANTHER" id="PTHR22749:SF6">
    <property type="entry name" value="RIBOFLAVIN KINASE"/>
    <property type="match status" value="1"/>
</dbReference>
<dbReference type="SUPFAM" id="SSF82114">
    <property type="entry name" value="Riboflavin kinase-like"/>
    <property type="match status" value="1"/>
</dbReference>
<dbReference type="RefSeq" id="WP_158637549.1">
    <property type="nucleotide sequence ID" value="NZ_VLKU01000010.1"/>
</dbReference>
<keyword evidence="4 9" id="KW-0808">Transferase</keyword>
<keyword evidence="9" id="KW-0418">Kinase</keyword>
<name>A0A562NGJ6_9RHOB</name>
<dbReference type="InterPro" id="IPR023465">
    <property type="entry name" value="Riboflavin_kinase_dom_sf"/>
</dbReference>
<keyword evidence="2" id="KW-0285">Flavoprotein</keyword>
<dbReference type="GO" id="GO:0016779">
    <property type="term" value="F:nucleotidyltransferase activity"/>
    <property type="evidence" value="ECO:0007669"/>
    <property type="project" value="UniProtKB-KW"/>
</dbReference>
<evidence type="ECO:0000256" key="1">
    <source>
        <dbReference type="ARBA" id="ARBA00012105"/>
    </source>
</evidence>
<gene>
    <name evidence="9" type="ORF">IQ24_03163</name>
</gene>
<evidence type="ECO:0000256" key="4">
    <source>
        <dbReference type="ARBA" id="ARBA00022679"/>
    </source>
</evidence>
<comment type="catalytic activity">
    <reaction evidence="7">
        <text>riboflavin + ATP = FMN + ADP + H(+)</text>
        <dbReference type="Rhea" id="RHEA:14357"/>
        <dbReference type="ChEBI" id="CHEBI:15378"/>
        <dbReference type="ChEBI" id="CHEBI:30616"/>
        <dbReference type="ChEBI" id="CHEBI:57986"/>
        <dbReference type="ChEBI" id="CHEBI:58210"/>
        <dbReference type="ChEBI" id="CHEBI:456216"/>
        <dbReference type="EC" id="2.7.1.26"/>
    </reaction>
</comment>
<dbReference type="InterPro" id="IPR023468">
    <property type="entry name" value="Riboflavin_kinase"/>
</dbReference>
<accession>A0A562NGJ6</accession>
<keyword evidence="6" id="KW-0067">ATP-binding</keyword>
<evidence type="ECO:0000256" key="5">
    <source>
        <dbReference type="ARBA" id="ARBA00022741"/>
    </source>
</evidence>
<sequence>MIEQIDFIAEASREAALFAASRATRPRLLTGRVIHGNKLGRELGIPTANLAISPENAPAFGIYAVTAFLAGEAVAGIASWGTRPHFDDGAPLLEVHLFDFGRNIYGAMLAVRFDLYLRPEARFANIGEFMTQIQDDIAEARRFHQI</sequence>
<dbReference type="EC" id="2.7.1.26" evidence="1"/>
<keyword evidence="5" id="KW-0547">Nucleotide-binding</keyword>
<comment type="caution">
    <text evidence="9">The sequence shown here is derived from an EMBL/GenBank/DDBJ whole genome shotgun (WGS) entry which is preliminary data.</text>
</comment>
<keyword evidence="3" id="KW-0288">FMN</keyword>
<evidence type="ECO:0000313" key="10">
    <source>
        <dbReference type="Proteomes" id="UP000316225"/>
    </source>
</evidence>
<evidence type="ECO:0000256" key="2">
    <source>
        <dbReference type="ARBA" id="ARBA00022630"/>
    </source>
</evidence>
<evidence type="ECO:0000313" key="9">
    <source>
        <dbReference type="EMBL" id="TWI31305.1"/>
    </source>
</evidence>
<proteinExistence type="predicted"/>
<dbReference type="GO" id="GO:0008531">
    <property type="term" value="F:riboflavin kinase activity"/>
    <property type="evidence" value="ECO:0007669"/>
    <property type="project" value="UniProtKB-EC"/>
</dbReference>
<keyword evidence="10" id="KW-1185">Reference proteome</keyword>